<dbReference type="PROSITE" id="PS00913">
    <property type="entry name" value="ADH_IRON_1"/>
    <property type="match status" value="1"/>
</dbReference>
<sequence>MSSTISAEDIACIVSQTLQQYNPSKGFTFRSPAVTVTGPHCVNQLGEILKEFGARHVLLVVDKMVHQLGLVAGCETAIKIAGLGLTVFKDVEGEPDTAMITKGVAALKASGADFVVGVGGGSALDAAKGIAVLGDYQGPLVEFKAGGLASRTVGLGAIPTTAGTGSEATDITVIKDLANNIKVPIKGACLVPDFALLDPALMLGVPSSITAATGVDTLTHAIEAYVSRQTNPLSQAYAYHSMEMLVKALPIAVGCGEDMDMRYDMSIAAYKAGLAFSNAGLGLAHAIAHQIGAFYNIPHGVANAILLPYVMAFNSLCCEPAYAELAGALNVNRESMTQRERCNAAIKAVRQIVIDLGLPTTLVDFDVAKRDFAGIAERAMQDICLIGNPRQVSASQIVALLEQALSGELPLGDC</sequence>
<dbReference type="PANTHER" id="PTHR11496:SF102">
    <property type="entry name" value="ALCOHOL DEHYDROGENASE 4"/>
    <property type="match status" value="1"/>
</dbReference>
<protein>
    <submittedName>
        <fullName evidence="7">Ethanolamine utilization protein eutG</fullName>
    </submittedName>
</protein>
<dbReference type="GO" id="GO:0004022">
    <property type="term" value="F:alcohol dehydrogenase (NAD+) activity"/>
    <property type="evidence" value="ECO:0007669"/>
    <property type="project" value="TreeGrafter"/>
</dbReference>
<keyword evidence="8" id="KW-1185">Reference proteome</keyword>
<dbReference type="Pfam" id="PF00465">
    <property type="entry name" value="Fe-ADH"/>
    <property type="match status" value="1"/>
</dbReference>
<evidence type="ECO:0000313" key="7">
    <source>
        <dbReference type="EMBL" id="EDQ01649.1"/>
    </source>
</evidence>
<dbReference type="SUPFAM" id="SSF56796">
    <property type="entry name" value="Dehydroquinate synthase-like"/>
    <property type="match status" value="1"/>
</dbReference>
<dbReference type="CDD" id="cd08551">
    <property type="entry name" value="Fe-ADH"/>
    <property type="match status" value="1"/>
</dbReference>
<dbReference type="STRING" id="314608.KT99_16319"/>
<organism evidence="7 8">
    <name type="scientific">Shewanella benthica KT99</name>
    <dbReference type="NCBI Taxonomy" id="314608"/>
    <lineage>
        <taxon>Bacteria</taxon>
        <taxon>Pseudomonadati</taxon>
        <taxon>Pseudomonadota</taxon>
        <taxon>Gammaproteobacteria</taxon>
        <taxon>Alteromonadales</taxon>
        <taxon>Shewanellaceae</taxon>
        <taxon>Shewanella</taxon>
    </lineage>
</organism>
<evidence type="ECO:0000259" key="6">
    <source>
        <dbReference type="Pfam" id="PF25137"/>
    </source>
</evidence>
<evidence type="ECO:0000256" key="2">
    <source>
        <dbReference type="ARBA" id="ARBA00007358"/>
    </source>
</evidence>
<dbReference type="GO" id="GO:0046872">
    <property type="term" value="F:metal ion binding"/>
    <property type="evidence" value="ECO:0007669"/>
    <property type="project" value="InterPro"/>
</dbReference>
<dbReference type="PANTHER" id="PTHR11496">
    <property type="entry name" value="ALCOHOL DEHYDROGENASE"/>
    <property type="match status" value="1"/>
</dbReference>
<dbReference type="AlphaFoldDB" id="A9D3A8"/>
<dbReference type="RefSeq" id="WP_005497787.1">
    <property type="nucleotide sequence ID" value="NZ_ABIC01000008.1"/>
</dbReference>
<evidence type="ECO:0000256" key="3">
    <source>
        <dbReference type="ARBA" id="ARBA00023002"/>
    </source>
</evidence>
<proteinExistence type="inferred from homology"/>
<dbReference type="EMBL" id="ABIC01000008">
    <property type="protein sequence ID" value="EDQ01649.1"/>
    <property type="molecule type" value="Genomic_DNA"/>
</dbReference>
<evidence type="ECO:0000256" key="1">
    <source>
        <dbReference type="ARBA" id="ARBA00001962"/>
    </source>
</evidence>
<dbReference type="FunFam" id="3.40.50.1970:FF:000003">
    <property type="entry name" value="Alcohol dehydrogenase, iron-containing"/>
    <property type="match status" value="1"/>
</dbReference>
<accession>A9D3A8</accession>
<dbReference type="Proteomes" id="UP000005839">
    <property type="component" value="Unassembled WGS sequence"/>
</dbReference>
<dbReference type="InterPro" id="IPR018211">
    <property type="entry name" value="ADH_Fe_CS"/>
</dbReference>
<keyword evidence="4" id="KW-0520">NAD</keyword>
<dbReference type="FunFam" id="1.20.1090.10:FF:000001">
    <property type="entry name" value="Aldehyde-alcohol dehydrogenase"/>
    <property type="match status" value="1"/>
</dbReference>
<dbReference type="Gene3D" id="3.40.50.1970">
    <property type="match status" value="1"/>
</dbReference>
<comment type="similarity">
    <text evidence="2">Belongs to the iron-containing alcohol dehydrogenase family.</text>
</comment>
<reference evidence="7 8" key="1">
    <citation type="submission" date="2007-10" db="EMBL/GenBank/DDBJ databases">
        <authorList>
            <person name="Yayanos A."/>
            <person name="Ferriera S."/>
            <person name="Johnson J."/>
            <person name="Kravitz S."/>
            <person name="Halpern A."/>
            <person name="Remington K."/>
            <person name="Beeson K."/>
            <person name="Tran B."/>
            <person name="Rogers Y.-H."/>
            <person name="Friedman R."/>
            <person name="Venter J.C."/>
        </authorList>
    </citation>
    <scope>NUCLEOTIDE SEQUENCE [LARGE SCALE GENOMIC DNA]</scope>
    <source>
        <strain evidence="7 8">KT99</strain>
    </source>
</reference>
<comment type="caution">
    <text evidence="7">The sequence shown here is derived from an EMBL/GenBank/DDBJ whole genome shotgun (WGS) entry which is preliminary data.</text>
</comment>
<comment type="cofactor">
    <cofactor evidence="1">
        <name>Fe cation</name>
        <dbReference type="ChEBI" id="CHEBI:24875"/>
    </cofactor>
</comment>
<dbReference type="InterPro" id="IPR001670">
    <property type="entry name" value="ADH_Fe/GldA"/>
</dbReference>
<dbReference type="InterPro" id="IPR039697">
    <property type="entry name" value="Alcohol_dehydrogenase_Fe"/>
</dbReference>
<feature type="domain" description="Fe-containing alcohol dehydrogenase-like C-terminal" evidence="6">
    <location>
        <begin position="210"/>
        <end position="404"/>
    </location>
</feature>
<evidence type="ECO:0000256" key="4">
    <source>
        <dbReference type="ARBA" id="ARBA00023027"/>
    </source>
</evidence>
<dbReference type="Pfam" id="PF25137">
    <property type="entry name" value="ADH_Fe_C"/>
    <property type="match status" value="1"/>
</dbReference>
<keyword evidence="3" id="KW-0560">Oxidoreductase</keyword>
<dbReference type="PROSITE" id="PS00060">
    <property type="entry name" value="ADH_IRON_2"/>
    <property type="match status" value="1"/>
</dbReference>
<dbReference type="Gene3D" id="1.20.1090.10">
    <property type="entry name" value="Dehydroquinate synthase-like - alpha domain"/>
    <property type="match status" value="1"/>
</dbReference>
<feature type="domain" description="Alcohol dehydrogenase iron-type/glycerol dehydrogenase GldA" evidence="5">
    <location>
        <begin position="32"/>
        <end position="199"/>
    </location>
</feature>
<name>A9D3A8_9GAMM</name>
<evidence type="ECO:0000259" key="5">
    <source>
        <dbReference type="Pfam" id="PF00465"/>
    </source>
</evidence>
<evidence type="ECO:0000313" key="8">
    <source>
        <dbReference type="Proteomes" id="UP000005839"/>
    </source>
</evidence>
<gene>
    <name evidence="7" type="ORF">KT99_16319</name>
</gene>
<dbReference type="InterPro" id="IPR056798">
    <property type="entry name" value="ADH_Fe_C"/>
</dbReference>